<dbReference type="InterPro" id="IPR009050">
    <property type="entry name" value="Globin-like_sf"/>
</dbReference>
<evidence type="ECO:0000256" key="5">
    <source>
        <dbReference type="ARBA" id="ARBA00023014"/>
    </source>
</evidence>
<keyword evidence="4" id="KW-0521">NADP</keyword>
<feature type="domain" description="Flavoprotein pyridine nucleotide cytochrome reductase-like FAD-binding" evidence="9">
    <location>
        <begin position="147"/>
        <end position="238"/>
    </location>
</feature>
<keyword evidence="10" id="KW-0560">Oxidoreductase</keyword>
<feature type="domain" description="Globin" evidence="7">
    <location>
        <begin position="27"/>
        <end position="123"/>
    </location>
</feature>
<dbReference type="EMBL" id="CP128986">
    <property type="protein sequence ID" value="WOC11935.1"/>
    <property type="molecule type" value="Genomic_DNA"/>
</dbReference>
<dbReference type="CDD" id="cd19753">
    <property type="entry name" value="Mb-like_oxidoreductase"/>
    <property type="match status" value="1"/>
</dbReference>
<dbReference type="Pfam" id="PF00175">
    <property type="entry name" value="NAD_binding_1"/>
    <property type="match status" value="1"/>
</dbReference>
<dbReference type="InterPro" id="IPR017938">
    <property type="entry name" value="Riboflavin_synthase-like_b-brl"/>
</dbReference>
<dbReference type="Pfam" id="PF00970">
    <property type="entry name" value="FAD_binding_6"/>
    <property type="match status" value="1"/>
</dbReference>
<keyword evidence="5" id="KW-0411">Iron-sulfur</keyword>
<protein>
    <submittedName>
        <fullName evidence="10">Flavohemoprotein</fullName>
        <ecNumber evidence="10">1.14.12.17</ecNumber>
    </submittedName>
</protein>
<dbReference type="GO" id="GO:0008941">
    <property type="term" value="F:nitric oxide dioxygenase NAD(P)H activity"/>
    <property type="evidence" value="ECO:0007669"/>
    <property type="project" value="UniProtKB-EC"/>
</dbReference>
<keyword evidence="6" id="KW-0813">Transport</keyword>
<evidence type="ECO:0000256" key="1">
    <source>
        <dbReference type="ARBA" id="ARBA00001970"/>
    </source>
</evidence>
<dbReference type="SUPFAM" id="SSF52343">
    <property type="entry name" value="Ferredoxin reductase-like, C-terminal NADP-linked domain"/>
    <property type="match status" value="1"/>
</dbReference>
<dbReference type="InterPro" id="IPR050415">
    <property type="entry name" value="MRET"/>
</dbReference>
<keyword evidence="6" id="KW-0349">Heme</keyword>
<gene>
    <name evidence="10" type="primary">hmp_1</name>
    <name evidence="10" type="ORF">MP11Mi_10150</name>
</gene>
<feature type="domain" description="Oxidoreductase FAD/NAD(P)-binding" evidence="8">
    <location>
        <begin position="250"/>
        <end position="316"/>
    </location>
</feature>
<dbReference type="GO" id="GO:0005344">
    <property type="term" value="F:oxygen carrier activity"/>
    <property type="evidence" value="ECO:0007669"/>
    <property type="project" value="UniProtKB-KW"/>
</dbReference>
<dbReference type="RefSeq" id="WP_420041208.1">
    <property type="nucleotide sequence ID" value="NZ_CP128986.1"/>
</dbReference>
<evidence type="ECO:0000256" key="3">
    <source>
        <dbReference type="ARBA" id="ARBA00022714"/>
    </source>
</evidence>
<dbReference type="CDD" id="cd06187">
    <property type="entry name" value="O2ase_reductase_like"/>
    <property type="match status" value="1"/>
</dbReference>
<dbReference type="InterPro" id="IPR001433">
    <property type="entry name" value="OxRdtase_FAD/NAD-bd"/>
</dbReference>
<comment type="cofactor">
    <cofactor evidence="2">
        <name>FAD</name>
        <dbReference type="ChEBI" id="CHEBI:57692"/>
    </cofactor>
</comment>
<comment type="cofactor">
    <cofactor evidence="1">
        <name>heme b</name>
        <dbReference type="ChEBI" id="CHEBI:60344"/>
    </cofactor>
</comment>
<dbReference type="InterPro" id="IPR012292">
    <property type="entry name" value="Globin/Proto"/>
</dbReference>
<dbReference type="GO" id="GO:0019825">
    <property type="term" value="F:oxygen binding"/>
    <property type="evidence" value="ECO:0007669"/>
    <property type="project" value="InterPro"/>
</dbReference>
<comment type="similarity">
    <text evidence="6">Belongs to the globin family.</text>
</comment>
<proteinExistence type="inferred from homology"/>
<dbReference type="GO" id="GO:0051537">
    <property type="term" value="F:2 iron, 2 sulfur cluster binding"/>
    <property type="evidence" value="ECO:0007669"/>
    <property type="project" value="UniProtKB-KW"/>
</dbReference>
<accession>A0AA97GUP2</accession>
<dbReference type="Gene3D" id="2.40.30.10">
    <property type="entry name" value="Translation factors"/>
    <property type="match status" value="1"/>
</dbReference>
<organism evidence="10">
    <name type="scientific">Gordonia sp. MP11Mi</name>
    <dbReference type="NCBI Taxonomy" id="3022769"/>
    <lineage>
        <taxon>Bacteria</taxon>
        <taxon>Bacillati</taxon>
        <taxon>Actinomycetota</taxon>
        <taxon>Actinomycetes</taxon>
        <taxon>Mycobacteriales</taxon>
        <taxon>Gordoniaceae</taxon>
        <taxon>Gordonia</taxon>
    </lineage>
</organism>
<sequence>MNSPAQPVLSELRSLIAANPDRFAAGVFTRLFATTPALRDLFPVEMSALRTTFAQVIDYVLDGISAEDGHQDLIEFLAQLGRDHRKYGVTSEHYWLMYDALMTEFSRMLGPRWTREVYDAVSHGTMLITGVMRGAAESASGPSVWHAKVVQKFVISRERAVVRLIADADAPQFHAGQYTEVQIPQWPHLWRNLSPAAPPNERGELEFHLHAIPGGQLSGAIVRQTRPGDVWTFGQMHGTMQVTGDRPVLMVAGGSGLAPLRAILLDMARRVDNPETRLFYGARYPGELYELGVLQQLARTNPWLHVTAVAETETDPWWIDGAPDPRQWGFDLRFGRVGDVAVEYPRTLSRHSLEPHDWIDHQILLSGPAPMVFHTQLKLRSTGVDPKNISHDPLN</sequence>
<dbReference type="EC" id="1.14.12.17" evidence="10"/>
<keyword evidence="6" id="KW-0561">Oxygen transport</keyword>
<dbReference type="InterPro" id="IPR008333">
    <property type="entry name" value="Cbr1-like_FAD-bd_dom"/>
</dbReference>
<evidence type="ECO:0000256" key="6">
    <source>
        <dbReference type="RuleBase" id="RU000356"/>
    </source>
</evidence>
<dbReference type="PANTHER" id="PTHR47354">
    <property type="entry name" value="NADH OXIDOREDUCTASE HCR"/>
    <property type="match status" value="1"/>
</dbReference>
<name>A0AA97GUP2_9ACTN</name>
<dbReference type="InterPro" id="IPR039261">
    <property type="entry name" value="FNR_nucleotide-bd"/>
</dbReference>
<reference evidence="10" key="1">
    <citation type="submission" date="2023-06" db="EMBL/GenBank/DDBJ databases">
        <title>Gordonia sp. nov. and Pseudochrobactrum sp. nov., two species isolated from the burying beetle Nicrophorus vespilloides.</title>
        <authorList>
            <person name="Poehlein A."/>
            <person name="Guzman J."/>
            <person name="Daniel R."/>
            <person name="Vilcinskas A."/>
        </authorList>
    </citation>
    <scope>NUCLEOTIDE SEQUENCE</scope>
    <source>
        <strain evidence="10">MP11Mi</strain>
    </source>
</reference>
<dbReference type="GO" id="GO:0020037">
    <property type="term" value="F:heme binding"/>
    <property type="evidence" value="ECO:0007669"/>
    <property type="project" value="InterPro"/>
</dbReference>
<keyword evidence="6" id="KW-0479">Metal-binding</keyword>
<evidence type="ECO:0000256" key="4">
    <source>
        <dbReference type="ARBA" id="ARBA00022857"/>
    </source>
</evidence>
<dbReference type="InterPro" id="IPR000971">
    <property type="entry name" value="Globin"/>
</dbReference>
<evidence type="ECO:0000256" key="2">
    <source>
        <dbReference type="ARBA" id="ARBA00001974"/>
    </source>
</evidence>
<dbReference type="AlphaFoldDB" id="A0AA97GUP2"/>
<dbReference type="SUPFAM" id="SSF63380">
    <property type="entry name" value="Riboflavin synthase domain-like"/>
    <property type="match status" value="1"/>
</dbReference>
<dbReference type="Gene3D" id="3.40.50.80">
    <property type="entry name" value="Nucleotide-binding domain of ferredoxin-NADP reductase (FNR) module"/>
    <property type="match status" value="1"/>
</dbReference>
<dbReference type="Gene3D" id="1.10.490.10">
    <property type="entry name" value="Globins"/>
    <property type="match status" value="1"/>
</dbReference>
<evidence type="ECO:0000313" key="10">
    <source>
        <dbReference type="EMBL" id="WOC11935.1"/>
    </source>
</evidence>
<dbReference type="Pfam" id="PF00042">
    <property type="entry name" value="Globin"/>
    <property type="match status" value="1"/>
</dbReference>
<dbReference type="SUPFAM" id="SSF46458">
    <property type="entry name" value="Globin-like"/>
    <property type="match status" value="1"/>
</dbReference>
<evidence type="ECO:0000259" key="7">
    <source>
        <dbReference type="Pfam" id="PF00042"/>
    </source>
</evidence>
<dbReference type="PRINTS" id="PR00410">
    <property type="entry name" value="PHEHYDRXLASE"/>
</dbReference>
<keyword evidence="3" id="KW-0001">2Fe-2S</keyword>
<evidence type="ECO:0000259" key="8">
    <source>
        <dbReference type="Pfam" id="PF00175"/>
    </source>
</evidence>
<dbReference type="PANTHER" id="PTHR47354:SF5">
    <property type="entry name" value="PROTEIN RFBI"/>
    <property type="match status" value="1"/>
</dbReference>
<evidence type="ECO:0000259" key="9">
    <source>
        <dbReference type="Pfam" id="PF00970"/>
    </source>
</evidence>
<keyword evidence="6" id="KW-0408">Iron</keyword>